<sequence length="189" mass="20461">MLKSLVLVLSFVLAGCASMRPPVENGRLNPPPGQGLAIIALTAQSFSDDTADLALHISGPSGRTTAHMRLATDFIRAPGSTHNSTGRLLVLALPAGQHMITNATGSWRRDSNSSMFMREFINVDIQQPFNLAAGEVVYLGQVHVNMNFRSDVRFSQNIERDFFDLNARSGVTDVSNIVIRPLNAAATVQ</sequence>
<accession>A0ABX8ZA70</accession>
<evidence type="ECO:0000313" key="2">
    <source>
        <dbReference type="EMBL" id="QZA78710.1"/>
    </source>
</evidence>
<evidence type="ECO:0008006" key="4">
    <source>
        <dbReference type="Google" id="ProtNLM"/>
    </source>
</evidence>
<dbReference type="Proteomes" id="UP000825679">
    <property type="component" value="Chromosome"/>
</dbReference>
<proteinExistence type="predicted"/>
<feature type="chain" id="PRO_5045266273" description="Lipoprotein" evidence="1">
    <location>
        <begin position="20"/>
        <end position="189"/>
    </location>
</feature>
<keyword evidence="3" id="KW-1185">Reference proteome</keyword>
<evidence type="ECO:0000256" key="1">
    <source>
        <dbReference type="SAM" id="SignalP"/>
    </source>
</evidence>
<organism evidence="2 3">
    <name type="scientific">Deefgea tanakiae</name>
    <dbReference type="NCBI Taxonomy" id="2865840"/>
    <lineage>
        <taxon>Bacteria</taxon>
        <taxon>Pseudomonadati</taxon>
        <taxon>Pseudomonadota</taxon>
        <taxon>Betaproteobacteria</taxon>
        <taxon>Neisseriales</taxon>
        <taxon>Chitinibacteraceae</taxon>
        <taxon>Deefgea</taxon>
    </lineage>
</organism>
<name>A0ABX8ZA70_9NEIS</name>
<keyword evidence="1" id="KW-0732">Signal</keyword>
<feature type="signal peptide" evidence="1">
    <location>
        <begin position="1"/>
        <end position="19"/>
    </location>
</feature>
<dbReference type="PROSITE" id="PS51257">
    <property type="entry name" value="PROKAR_LIPOPROTEIN"/>
    <property type="match status" value="1"/>
</dbReference>
<dbReference type="EMBL" id="CP081150">
    <property type="protein sequence ID" value="QZA78710.1"/>
    <property type="molecule type" value="Genomic_DNA"/>
</dbReference>
<dbReference type="RefSeq" id="WP_221007232.1">
    <property type="nucleotide sequence ID" value="NZ_CP081150.1"/>
</dbReference>
<protein>
    <recommendedName>
        <fullName evidence="4">Lipoprotein</fullName>
    </recommendedName>
</protein>
<reference evidence="2 3" key="1">
    <citation type="submission" date="2021-08" db="EMBL/GenBank/DDBJ databases">
        <title>complete genome sequencing of Deefgea sp. D25.</title>
        <authorList>
            <person name="Bae J.-W."/>
            <person name="Gim D.-H."/>
        </authorList>
    </citation>
    <scope>NUCLEOTIDE SEQUENCE [LARGE SCALE GENOMIC DNA]</scope>
    <source>
        <strain evidence="2 3">D25</strain>
    </source>
</reference>
<gene>
    <name evidence="2" type="ORF">K4H28_04680</name>
</gene>
<evidence type="ECO:0000313" key="3">
    <source>
        <dbReference type="Proteomes" id="UP000825679"/>
    </source>
</evidence>